<gene>
    <name evidence="2" type="ORF">SAMN05216199_3483</name>
</gene>
<organism evidence="2 3">
    <name type="scientific">Pedococcus cremeus</name>
    <dbReference type="NCBI Taxonomy" id="587636"/>
    <lineage>
        <taxon>Bacteria</taxon>
        <taxon>Bacillati</taxon>
        <taxon>Actinomycetota</taxon>
        <taxon>Actinomycetes</taxon>
        <taxon>Micrococcales</taxon>
        <taxon>Intrasporangiaceae</taxon>
        <taxon>Pedococcus</taxon>
    </lineage>
</organism>
<dbReference type="AlphaFoldDB" id="A0A1H9X885"/>
<feature type="domain" description="Cupin type-2" evidence="1">
    <location>
        <begin position="37"/>
        <end position="101"/>
    </location>
</feature>
<dbReference type="RefSeq" id="WP_091761107.1">
    <property type="nucleotide sequence ID" value="NZ_FOHB01000007.1"/>
</dbReference>
<evidence type="ECO:0000313" key="3">
    <source>
        <dbReference type="Proteomes" id="UP000199019"/>
    </source>
</evidence>
<keyword evidence="3" id="KW-1185">Reference proteome</keyword>
<evidence type="ECO:0000313" key="2">
    <source>
        <dbReference type="EMBL" id="SES42281.1"/>
    </source>
</evidence>
<evidence type="ECO:0000259" key="1">
    <source>
        <dbReference type="Pfam" id="PF07883"/>
    </source>
</evidence>
<protein>
    <submittedName>
        <fullName evidence="2">Mannose-6-phosphate isomerase, cupin superfamily</fullName>
    </submittedName>
</protein>
<dbReference type="Proteomes" id="UP000199019">
    <property type="component" value="Unassembled WGS sequence"/>
</dbReference>
<dbReference type="Pfam" id="PF07883">
    <property type="entry name" value="Cupin_2"/>
    <property type="match status" value="1"/>
</dbReference>
<accession>A0A1H9X885</accession>
<dbReference type="SUPFAM" id="SSF51182">
    <property type="entry name" value="RmlC-like cupins"/>
    <property type="match status" value="1"/>
</dbReference>
<proteinExistence type="predicted"/>
<dbReference type="InterPro" id="IPR013096">
    <property type="entry name" value="Cupin_2"/>
</dbReference>
<dbReference type="OrthoDB" id="160522at2"/>
<dbReference type="InterPro" id="IPR011051">
    <property type="entry name" value="RmlC_Cupin_sf"/>
</dbReference>
<dbReference type="Gene3D" id="2.60.120.10">
    <property type="entry name" value="Jelly Rolls"/>
    <property type="match status" value="1"/>
</dbReference>
<dbReference type="GO" id="GO:0016853">
    <property type="term" value="F:isomerase activity"/>
    <property type="evidence" value="ECO:0007669"/>
    <property type="project" value="UniProtKB-KW"/>
</dbReference>
<reference evidence="3" key="1">
    <citation type="submission" date="2016-10" db="EMBL/GenBank/DDBJ databases">
        <authorList>
            <person name="Varghese N."/>
            <person name="Submissions S."/>
        </authorList>
    </citation>
    <scope>NUCLEOTIDE SEQUENCE [LARGE SCALE GENOMIC DNA]</scope>
    <source>
        <strain evidence="3">CGMCC 1.6963</strain>
    </source>
</reference>
<dbReference type="STRING" id="587636.SAMN05216199_3483"/>
<keyword evidence="2" id="KW-0413">Isomerase</keyword>
<name>A0A1H9X885_9MICO</name>
<sequence>MPRLISSPTSIPVPGGKIINEHVGRVNSGTEAVSVAHMVAPPGWEEPAQTPQFDEITLVLKGEVVVDHDGGPTTVAAGQSIITSAGERVRYSCGPEGAEYVAVCLPAFSPETVNREDEA</sequence>
<dbReference type="EMBL" id="FOHB01000007">
    <property type="protein sequence ID" value="SES42281.1"/>
    <property type="molecule type" value="Genomic_DNA"/>
</dbReference>
<dbReference type="InterPro" id="IPR014710">
    <property type="entry name" value="RmlC-like_jellyroll"/>
</dbReference>